<evidence type="ECO:0000313" key="4">
    <source>
        <dbReference type="WBParaSite" id="ACRNAN_scaffold1902.g9336.t1"/>
    </source>
</evidence>
<feature type="transmembrane region" description="Helical" evidence="1">
    <location>
        <begin position="213"/>
        <end position="235"/>
    </location>
</feature>
<sequence>MRTTIFFTLFVGFVIGQQAWDAYNYPNPIKGQFMECHVETLPSPVRICDPDQVLMENERQILNEKLLEIERSSAQPLSSNYCTKHGISGVIVLAKYVGGGTSQSIQNMANQLLRTWKVDMCQKGFLILMATGNGKFWASRDYSLPLSGNELANIFNTQRNNFHSGQYYQGLFNVLQQIEDRTRQRSGFSTQIQSQPFEWSNNLPIPAQFSGSATVHVTNFILYSTIFMFIFGHFLL</sequence>
<evidence type="ECO:0000256" key="1">
    <source>
        <dbReference type="SAM" id="Phobius"/>
    </source>
</evidence>
<dbReference type="Proteomes" id="UP000887540">
    <property type="component" value="Unplaced"/>
</dbReference>
<keyword evidence="1" id="KW-0812">Transmembrane</keyword>
<dbReference type="InterPro" id="IPR033438">
    <property type="entry name" value="MOLO1"/>
</dbReference>
<dbReference type="AlphaFoldDB" id="A0A914D4X2"/>
<feature type="signal peptide" evidence="2">
    <location>
        <begin position="1"/>
        <end position="16"/>
    </location>
</feature>
<keyword evidence="1" id="KW-1133">Transmembrane helix</keyword>
<name>A0A914D4X2_9BILA</name>
<dbReference type="Gene3D" id="3.10.310.50">
    <property type="match status" value="1"/>
</dbReference>
<organism evidence="3 4">
    <name type="scientific">Acrobeloides nanus</name>
    <dbReference type="NCBI Taxonomy" id="290746"/>
    <lineage>
        <taxon>Eukaryota</taxon>
        <taxon>Metazoa</taxon>
        <taxon>Ecdysozoa</taxon>
        <taxon>Nematoda</taxon>
        <taxon>Chromadorea</taxon>
        <taxon>Rhabditida</taxon>
        <taxon>Tylenchina</taxon>
        <taxon>Cephalobomorpha</taxon>
        <taxon>Cephaloboidea</taxon>
        <taxon>Cephalobidae</taxon>
        <taxon>Acrobeloides</taxon>
    </lineage>
</organism>
<dbReference type="PANTHER" id="PTHR33748">
    <property type="entry name" value="PROTEIN CBG04600"/>
    <property type="match status" value="1"/>
</dbReference>
<evidence type="ECO:0000256" key="2">
    <source>
        <dbReference type="SAM" id="SignalP"/>
    </source>
</evidence>
<evidence type="ECO:0000313" key="3">
    <source>
        <dbReference type="Proteomes" id="UP000887540"/>
    </source>
</evidence>
<protein>
    <submittedName>
        <fullName evidence="4">TPM domain-containing protein</fullName>
    </submittedName>
</protein>
<dbReference type="WBParaSite" id="ACRNAN_scaffold1902.g9336.t1">
    <property type="protein sequence ID" value="ACRNAN_scaffold1902.g9336.t1"/>
    <property type="gene ID" value="ACRNAN_scaffold1902.g9336"/>
</dbReference>
<dbReference type="Pfam" id="PF17175">
    <property type="entry name" value="MOLO1"/>
    <property type="match status" value="1"/>
</dbReference>
<keyword evidence="2" id="KW-0732">Signal</keyword>
<dbReference type="GO" id="GO:0005892">
    <property type="term" value="C:acetylcholine-gated channel complex"/>
    <property type="evidence" value="ECO:0007669"/>
    <property type="project" value="InterPro"/>
</dbReference>
<keyword evidence="1" id="KW-0472">Membrane</keyword>
<dbReference type="PANTHER" id="PTHR33748:SF6">
    <property type="entry name" value="TPM_PHOSPHATASE DOMAIN-CONTAINING PROTEIN"/>
    <property type="match status" value="1"/>
</dbReference>
<feature type="chain" id="PRO_5036872414" evidence="2">
    <location>
        <begin position="17"/>
        <end position="236"/>
    </location>
</feature>
<proteinExistence type="predicted"/>
<accession>A0A914D4X2</accession>
<reference evidence="4" key="1">
    <citation type="submission" date="2022-11" db="UniProtKB">
        <authorList>
            <consortium name="WormBaseParasite"/>
        </authorList>
    </citation>
    <scope>IDENTIFICATION</scope>
</reference>
<keyword evidence="3" id="KW-1185">Reference proteome</keyword>